<comment type="caution">
    <text evidence="1">The sequence shown here is derived from an EMBL/GenBank/DDBJ whole genome shotgun (WGS) entry which is preliminary data.</text>
</comment>
<organism evidence="1 2">
    <name type="scientific">Pseudanabaena yagii GIHE-NHR1</name>
    <dbReference type="NCBI Taxonomy" id="2722753"/>
    <lineage>
        <taxon>Bacteria</taxon>
        <taxon>Bacillati</taxon>
        <taxon>Cyanobacteriota</taxon>
        <taxon>Cyanophyceae</taxon>
        <taxon>Pseudanabaenales</taxon>
        <taxon>Pseudanabaenaceae</taxon>
        <taxon>Pseudanabaena</taxon>
        <taxon>Pseudanabaena yagii</taxon>
    </lineage>
</organism>
<name>A0ABX1LUE4_9CYAN</name>
<reference evidence="1 2" key="1">
    <citation type="submission" date="2020-03" db="EMBL/GenBank/DDBJ databases">
        <title>Draft Genome Sequence of 2-Methylisoborneol Producing Pseudanabaena yagii Strain GIHE-NHR1 Isolated from North Han River in South Korea.</title>
        <authorList>
            <person name="Jeong J."/>
        </authorList>
    </citation>
    <scope>NUCLEOTIDE SEQUENCE [LARGE SCALE GENOMIC DNA]</scope>
    <source>
        <strain evidence="1 2">GIHE-NHR1</strain>
    </source>
</reference>
<keyword evidence="2" id="KW-1185">Reference proteome</keyword>
<gene>
    <name evidence="1" type="ORF">HC246_17580</name>
</gene>
<proteinExistence type="predicted"/>
<sequence length="74" mass="8287">MYQPCIFTLNSSHVGFADNLIIRVDKHFVDAVAISNPEIALPNFNQCLQVFKGLMVTEPVEVLLLLKTKPICLD</sequence>
<accession>A0ABX1LUE4</accession>
<dbReference type="Proteomes" id="UP000738376">
    <property type="component" value="Unassembled WGS sequence"/>
</dbReference>
<evidence type="ECO:0000313" key="2">
    <source>
        <dbReference type="Proteomes" id="UP000738376"/>
    </source>
</evidence>
<dbReference type="EMBL" id="JAAVJL010000002">
    <property type="protein sequence ID" value="NMF59780.1"/>
    <property type="molecule type" value="Genomic_DNA"/>
</dbReference>
<evidence type="ECO:0000313" key="1">
    <source>
        <dbReference type="EMBL" id="NMF59780.1"/>
    </source>
</evidence>
<protein>
    <submittedName>
        <fullName evidence="1">Uncharacterized protein</fullName>
    </submittedName>
</protein>